<organism evidence="20 21">
    <name type="scientific">Tepidamorphus gemmatus</name>
    <dbReference type="NCBI Taxonomy" id="747076"/>
    <lineage>
        <taxon>Bacteria</taxon>
        <taxon>Pseudomonadati</taxon>
        <taxon>Pseudomonadota</taxon>
        <taxon>Alphaproteobacteria</taxon>
        <taxon>Hyphomicrobiales</taxon>
        <taxon>Tepidamorphaceae</taxon>
        <taxon>Tepidamorphus</taxon>
    </lineage>
</organism>
<dbReference type="GO" id="GO:0000049">
    <property type="term" value="F:tRNA binding"/>
    <property type="evidence" value="ECO:0007669"/>
    <property type="project" value="UniProtKB-UniRule"/>
</dbReference>
<evidence type="ECO:0000256" key="14">
    <source>
        <dbReference type="ARBA" id="ARBA00049255"/>
    </source>
</evidence>
<dbReference type="FunFam" id="3.30.70.380:FF:000001">
    <property type="entry name" value="Phenylalanine--tRNA ligase beta subunit"/>
    <property type="match status" value="1"/>
</dbReference>
<dbReference type="InterPro" id="IPR009061">
    <property type="entry name" value="DNA-bd_dom_put_sf"/>
</dbReference>
<dbReference type="Pfam" id="PF17759">
    <property type="entry name" value="tRNA_synthFbeta"/>
    <property type="match status" value="1"/>
</dbReference>
<feature type="domain" description="FDX-ACB" evidence="18">
    <location>
        <begin position="713"/>
        <end position="806"/>
    </location>
</feature>
<dbReference type="NCBIfam" id="NF045760">
    <property type="entry name" value="YtpR"/>
    <property type="match status" value="1"/>
</dbReference>
<evidence type="ECO:0000313" key="20">
    <source>
        <dbReference type="EMBL" id="TCT08816.1"/>
    </source>
</evidence>
<dbReference type="InterPro" id="IPR041616">
    <property type="entry name" value="PheRS_beta_core"/>
</dbReference>
<evidence type="ECO:0000256" key="16">
    <source>
        <dbReference type="PROSITE-ProRule" id="PRU00209"/>
    </source>
</evidence>
<keyword evidence="10 15" id="KW-0460">Magnesium</keyword>
<evidence type="ECO:0000313" key="21">
    <source>
        <dbReference type="Proteomes" id="UP000295678"/>
    </source>
</evidence>
<dbReference type="GO" id="GO:0006432">
    <property type="term" value="P:phenylalanyl-tRNA aminoacylation"/>
    <property type="evidence" value="ECO:0007669"/>
    <property type="project" value="UniProtKB-UniRule"/>
</dbReference>
<evidence type="ECO:0000256" key="3">
    <source>
        <dbReference type="ARBA" id="ARBA00011209"/>
    </source>
</evidence>
<comment type="caution">
    <text evidence="20">The sequence shown here is derived from an EMBL/GenBank/DDBJ whole genome shotgun (WGS) entry which is preliminary data.</text>
</comment>
<dbReference type="SUPFAM" id="SSF55681">
    <property type="entry name" value="Class II aaRS and biotin synthetases"/>
    <property type="match status" value="1"/>
</dbReference>
<dbReference type="InterPro" id="IPR020825">
    <property type="entry name" value="Phe-tRNA_synthase-like_B3/B4"/>
</dbReference>
<dbReference type="EC" id="6.1.1.20" evidence="15"/>
<feature type="binding site" evidence="15">
    <location>
        <position position="466"/>
    </location>
    <ligand>
        <name>Mg(2+)</name>
        <dbReference type="ChEBI" id="CHEBI:18420"/>
        <note>shared with alpha subunit</note>
    </ligand>
</feature>
<dbReference type="SMART" id="SM00896">
    <property type="entry name" value="FDX-ACB"/>
    <property type="match status" value="1"/>
</dbReference>
<dbReference type="PROSITE" id="PS51447">
    <property type="entry name" value="FDX_ACB"/>
    <property type="match status" value="1"/>
</dbReference>
<feature type="binding site" evidence="15">
    <location>
        <position position="467"/>
    </location>
    <ligand>
        <name>Mg(2+)</name>
        <dbReference type="ChEBI" id="CHEBI:18420"/>
        <note>shared with alpha subunit</note>
    </ligand>
</feature>
<dbReference type="Gene3D" id="2.40.50.140">
    <property type="entry name" value="Nucleic acid-binding proteins"/>
    <property type="match status" value="1"/>
</dbReference>
<dbReference type="GO" id="GO:0004826">
    <property type="term" value="F:phenylalanine-tRNA ligase activity"/>
    <property type="evidence" value="ECO:0007669"/>
    <property type="project" value="UniProtKB-UniRule"/>
</dbReference>
<accession>A0A4R3M715</accession>
<keyword evidence="4 15" id="KW-0963">Cytoplasm</keyword>
<keyword evidence="13 15" id="KW-0030">Aminoacyl-tRNA synthetase</keyword>
<dbReference type="SMART" id="SM00874">
    <property type="entry name" value="B5"/>
    <property type="match status" value="1"/>
</dbReference>
<dbReference type="GO" id="GO:0005524">
    <property type="term" value="F:ATP binding"/>
    <property type="evidence" value="ECO:0007669"/>
    <property type="project" value="UniProtKB-UniRule"/>
</dbReference>
<evidence type="ECO:0000256" key="2">
    <source>
        <dbReference type="ARBA" id="ARBA00008653"/>
    </source>
</evidence>
<dbReference type="PROSITE" id="PS50886">
    <property type="entry name" value="TRBD"/>
    <property type="match status" value="1"/>
</dbReference>
<dbReference type="Pfam" id="PF01588">
    <property type="entry name" value="tRNA_bind"/>
    <property type="match status" value="1"/>
</dbReference>
<dbReference type="InterPro" id="IPR005121">
    <property type="entry name" value="Fdx_antiC-bd"/>
</dbReference>
<dbReference type="SUPFAM" id="SSF54991">
    <property type="entry name" value="Anticodon-binding domain of PheRS"/>
    <property type="match status" value="1"/>
</dbReference>
<dbReference type="HAMAP" id="MF_00283">
    <property type="entry name" value="Phe_tRNA_synth_beta1"/>
    <property type="match status" value="1"/>
</dbReference>
<keyword evidence="5 16" id="KW-0820">tRNA-binding</keyword>
<dbReference type="InterPro" id="IPR045864">
    <property type="entry name" value="aa-tRNA-synth_II/BPL/LPL"/>
</dbReference>
<feature type="binding site" evidence="15">
    <location>
        <position position="457"/>
    </location>
    <ligand>
        <name>Mg(2+)</name>
        <dbReference type="ChEBI" id="CHEBI:18420"/>
        <note>shared with alpha subunit</note>
    </ligand>
</feature>
<dbReference type="Pfam" id="PF03147">
    <property type="entry name" value="FDX-ACB"/>
    <property type="match status" value="1"/>
</dbReference>
<dbReference type="Pfam" id="PF03484">
    <property type="entry name" value="B5"/>
    <property type="match status" value="1"/>
</dbReference>
<dbReference type="SUPFAM" id="SSF50249">
    <property type="entry name" value="Nucleic acid-binding proteins"/>
    <property type="match status" value="1"/>
</dbReference>
<dbReference type="OrthoDB" id="9805455at2"/>
<evidence type="ECO:0000256" key="7">
    <source>
        <dbReference type="ARBA" id="ARBA00022723"/>
    </source>
</evidence>
<comment type="subcellular location">
    <subcellularLocation>
        <location evidence="1 15">Cytoplasm</location>
    </subcellularLocation>
</comment>
<dbReference type="Proteomes" id="UP000295678">
    <property type="component" value="Unassembled WGS sequence"/>
</dbReference>
<dbReference type="Gene3D" id="3.30.56.10">
    <property type="match status" value="2"/>
</dbReference>
<evidence type="ECO:0000256" key="9">
    <source>
        <dbReference type="ARBA" id="ARBA00022840"/>
    </source>
</evidence>
<dbReference type="Gene3D" id="3.30.930.10">
    <property type="entry name" value="Bira Bifunctional Protein, Domain 2"/>
    <property type="match status" value="1"/>
</dbReference>
<dbReference type="GO" id="GO:0009328">
    <property type="term" value="C:phenylalanine-tRNA ligase complex"/>
    <property type="evidence" value="ECO:0007669"/>
    <property type="project" value="TreeGrafter"/>
</dbReference>
<gene>
    <name evidence="15" type="primary">pheT</name>
    <name evidence="20" type="ORF">EDC22_108129</name>
</gene>
<dbReference type="AlphaFoldDB" id="A0A4R3M715"/>
<keyword evidence="21" id="KW-1185">Reference proteome</keyword>
<dbReference type="FunFam" id="2.40.50.140:FF:000045">
    <property type="entry name" value="Phenylalanine--tRNA ligase beta subunit"/>
    <property type="match status" value="1"/>
</dbReference>
<dbReference type="InterPro" id="IPR012340">
    <property type="entry name" value="NA-bd_OB-fold"/>
</dbReference>
<dbReference type="InterPro" id="IPR045060">
    <property type="entry name" value="Phe-tRNA-ligase_IIc_bsu"/>
</dbReference>
<dbReference type="InterPro" id="IPR036690">
    <property type="entry name" value="Fdx_antiC-bd_sf"/>
</dbReference>
<dbReference type="RefSeq" id="WP_132807218.1">
    <property type="nucleotide sequence ID" value="NZ_SMAK01000008.1"/>
</dbReference>
<keyword evidence="6 15" id="KW-0436">Ligase</keyword>
<evidence type="ECO:0000259" key="19">
    <source>
        <dbReference type="PROSITE" id="PS51483"/>
    </source>
</evidence>
<dbReference type="CDD" id="cd02796">
    <property type="entry name" value="tRNA_bind_bactPheRS"/>
    <property type="match status" value="1"/>
</dbReference>
<evidence type="ECO:0000256" key="5">
    <source>
        <dbReference type="ARBA" id="ARBA00022555"/>
    </source>
</evidence>
<dbReference type="InterPro" id="IPR004532">
    <property type="entry name" value="Phe-tRNA-ligase_IIc_bsu_bact"/>
</dbReference>
<keyword evidence="7 15" id="KW-0479">Metal-binding</keyword>
<name>A0A4R3M715_9HYPH</name>
<dbReference type="InterPro" id="IPR033714">
    <property type="entry name" value="tRNA_bind_bactPheRS"/>
</dbReference>
<dbReference type="Gene3D" id="3.50.40.10">
    <property type="entry name" value="Phenylalanyl-trna Synthetase, Chain B, domain 3"/>
    <property type="match status" value="1"/>
</dbReference>
<feature type="domain" description="B5" evidence="19">
    <location>
        <begin position="402"/>
        <end position="479"/>
    </location>
</feature>
<keyword evidence="8 15" id="KW-0547">Nucleotide-binding</keyword>
<comment type="subunit">
    <text evidence="3 15">Tetramer of two alpha and two beta subunits.</text>
</comment>
<sequence length="806" mass="85828">MKFTLNWLKEHLDTDASLAEIADKLSLIGLEVEGIEDPAAALAPFRVAHVVSAVPHPNADKLRVCIVDTGTEQVQVVCGAPNARSGMKGVFAPAGTHIPGTGIDLKPTKIRGVESHGMLVSEREMGLSDEHDGIIDLPPDTPVGTPLAEAMGLDDPIIEIAVTPNRPDALGVAGIARDLAAADMGTVITKEPKRVPGRFPCPVAVRLDFPAEEAHLCPAFALRLVRGVRNGPSPDWLQRRLKAIGLRPINALVDITNYLTYDRNRPLHVFDAAKVKGGIVVRRARAGEELLALDGRTYRFDPSMVVIADEAGPESIGGIMGGEHSGCDETTTDVLIESALWDPANIARTGRALGIQSDARYRFERGVDPAFTLPGLEMATALVLQMCGGEASDILLAGDIPDRSHVIDFDPGEVKRLTGLDLSFVEIRSILTRLGFWVAGEPDVGTVKVAPPTWRPDVHEAADLVEEVTRIVGVDRVPTVPLPRPAGVPKPVLTLRQNRARLARRTLAARGLVEAVTWSFIPKPHAEAFGGGAPELALSNPISSEMSDMRPSLLPGLITAAQRNADRGFADSALFEVGATYLGTRPGDQHEIAAGVRRGTARVERSGRHWSGAAGPVDAFDAKSDAMAVLAALGAPVASVQVQPGGGDWYHPGRSGRIMLGPKTVLARFGEIHPATLEALDVEGPLVGFEVLLDALPAPKARPTRAKPPLEASDLMPVRRDFAFVVAEDVNAGDLVRAARGADKSLISDVSVFDVFTGSSLGEGRKSIAIEVTLQPRDKTLTDEEIDAVARRIIDAVRKATGGELR</sequence>
<dbReference type="InterPro" id="IPR005146">
    <property type="entry name" value="B3/B4_tRNA-bd"/>
</dbReference>
<dbReference type="Pfam" id="PF03483">
    <property type="entry name" value="B3_4"/>
    <property type="match status" value="1"/>
</dbReference>
<dbReference type="PROSITE" id="PS51483">
    <property type="entry name" value="B5"/>
    <property type="match status" value="1"/>
</dbReference>
<evidence type="ECO:0000256" key="6">
    <source>
        <dbReference type="ARBA" id="ARBA00022598"/>
    </source>
</evidence>
<evidence type="ECO:0000256" key="10">
    <source>
        <dbReference type="ARBA" id="ARBA00022842"/>
    </source>
</evidence>
<dbReference type="PANTHER" id="PTHR10947:SF0">
    <property type="entry name" value="PHENYLALANINE--TRNA LIGASE BETA SUBUNIT"/>
    <property type="match status" value="1"/>
</dbReference>
<dbReference type="InterPro" id="IPR005147">
    <property type="entry name" value="tRNA_synthase_B5-dom"/>
</dbReference>
<dbReference type="SUPFAM" id="SSF46955">
    <property type="entry name" value="Putative DNA-binding domain"/>
    <property type="match status" value="1"/>
</dbReference>
<proteinExistence type="inferred from homology"/>
<dbReference type="SUPFAM" id="SSF56037">
    <property type="entry name" value="PheT/TilS domain"/>
    <property type="match status" value="1"/>
</dbReference>
<evidence type="ECO:0000256" key="13">
    <source>
        <dbReference type="ARBA" id="ARBA00023146"/>
    </source>
</evidence>
<dbReference type="InterPro" id="IPR002547">
    <property type="entry name" value="tRNA-bd_dom"/>
</dbReference>
<reference evidence="20 21" key="1">
    <citation type="submission" date="2019-03" db="EMBL/GenBank/DDBJ databases">
        <title>Genomic Encyclopedia of Type Strains, Phase IV (KMG-IV): sequencing the most valuable type-strain genomes for metagenomic binning, comparative biology and taxonomic classification.</title>
        <authorList>
            <person name="Goeker M."/>
        </authorList>
    </citation>
    <scope>NUCLEOTIDE SEQUENCE [LARGE SCALE GENOMIC DNA]</scope>
    <source>
        <strain evidence="20 21">DSM 19345</strain>
    </source>
</reference>
<protein>
    <recommendedName>
        <fullName evidence="15">Phenylalanine--tRNA ligase beta subunit</fullName>
        <ecNumber evidence="15">6.1.1.20</ecNumber>
    </recommendedName>
    <alternativeName>
        <fullName evidence="15">Phenylalanyl-tRNA synthetase beta subunit</fullName>
        <shortName evidence="15">PheRS</shortName>
    </alternativeName>
</protein>
<feature type="domain" description="TRNA-binding" evidence="17">
    <location>
        <begin position="39"/>
        <end position="148"/>
    </location>
</feature>
<evidence type="ECO:0000256" key="4">
    <source>
        <dbReference type="ARBA" id="ARBA00022490"/>
    </source>
</evidence>
<dbReference type="GO" id="GO:0000287">
    <property type="term" value="F:magnesium ion binding"/>
    <property type="evidence" value="ECO:0007669"/>
    <property type="project" value="UniProtKB-UniRule"/>
</dbReference>
<keyword evidence="12 15" id="KW-0648">Protein biosynthesis</keyword>
<dbReference type="EMBL" id="SMAK01000008">
    <property type="protein sequence ID" value="TCT08816.1"/>
    <property type="molecule type" value="Genomic_DNA"/>
</dbReference>
<dbReference type="CDD" id="cd00769">
    <property type="entry name" value="PheRS_beta_core"/>
    <property type="match status" value="1"/>
</dbReference>
<dbReference type="PANTHER" id="PTHR10947">
    <property type="entry name" value="PHENYLALANYL-TRNA SYNTHETASE BETA CHAIN AND LEUCINE-RICH REPEAT-CONTAINING PROTEIN 47"/>
    <property type="match status" value="1"/>
</dbReference>
<evidence type="ECO:0000256" key="12">
    <source>
        <dbReference type="ARBA" id="ARBA00022917"/>
    </source>
</evidence>
<evidence type="ECO:0000259" key="17">
    <source>
        <dbReference type="PROSITE" id="PS50886"/>
    </source>
</evidence>
<dbReference type="Gene3D" id="3.30.70.380">
    <property type="entry name" value="Ferrodoxin-fold anticodon-binding domain"/>
    <property type="match status" value="1"/>
</dbReference>
<dbReference type="NCBIfam" id="TIGR00472">
    <property type="entry name" value="pheT_bact"/>
    <property type="match status" value="1"/>
</dbReference>
<keyword evidence="11 16" id="KW-0694">RNA-binding</keyword>
<comment type="cofactor">
    <cofactor evidence="15">
        <name>Mg(2+)</name>
        <dbReference type="ChEBI" id="CHEBI:18420"/>
    </cofactor>
    <text evidence="15">Binds 2 magnesium ions per tetramer.</text>
</comment>
<evidence type="ECO:0000256" key="11">
    <source>
        <dbReference type="ARBA" id="ARBA00022884"/>
    </source>
</evidence>
<dbReference type="SMART" id="SM00873">
    <property type="entry name" value="B3_4"/>
    <property type="match status" value="1"/>
</dbReference>
<comment type="similarity">
    <text evidence="2 15">Belongs to the phenylalanyl-tRNA synthetase beta subunit family. Type 1 subfamily.</text>
</comment>
<keyword evidence="9 15" id="KW-0067">ATP-binding</keyword>
<evidence type="ECO:0000256" key="8">
    <source>
        <dbReference type="ARBA" id="ARBA00022741"/>
    </source>
</evidence>
<evidence type="ECO:0000259" key="18">
    <source>
        <dbReference type="PROSITE" id="PS51447"/>
    </source>
</evidence>
<feature type="binding site" evidence="15">
    <location>
        <position position="463"/>
    </location>
    <ligand>
        <name>Mg(2+)</name>
        <dbReference type="ChEBI" id="CHEBI:18420"/>
        <note>shared with alpha subunit</note>
    </ligand>
</feature>
<evidence type="ECO:0000256" key="15">
    <source>
        <dbReference type="HAMAP-Rule" id="MF_00283"/>
    </source>
</evidence>
<evidence type="ECO:0000256" key="1">
    <source>
        <dbReference type="ARBA" id="ARBA00004496"/>
    </source>
</evidence>
<comment type="catalytic activity">
    <reaction evidence="14 15">
        <text>tRNA(Phe) + L-phenylalanine + ATP = L-phenylalanyl-tRNA(Phe) + AMP + diphosphate + H(+)</text>
        <dbReference type="Rhea" id="RHEA:19413"/>
        <dbReference type="Rhea" id="RHEA-COMP:9668"/>
        <dbReference type="Rhea" id="RHEA-COMP:9699"/>
        <dbReference type="ChEBI" id="CHEBI:15378"/>
        <dbReference type="ChEBI" id="CHEBI:30616"/>
        <dbReference type="ChEBI" id="CHEBI:33019"/>
        <dbReference type="ChEBI" id="CHEBI:58095"/>
        <dbReference type="ChEBI" id="CHEBI:78442"/>
        <dbReference type="ChEBI" id="CHEBI:78531"/>
        <dbReference type="ChEBI" id="CHEBI:456215"/>
        <dbReference type="EC" id="6.1.1.20"/>
    </reaction>
</comment>